<feature type="region of interest" description="Disordered" evidence="1">
    <location>
        <begin position="1"/>
        <end position="28"/>
    </location>
</feature>
<proteinExistence type="predicted"/>
<protein>
    <submittedName>
        <fullName evidence="2">Uncharacterized protein</fullName>
    </submittedName>
</protein>
<sequence length="187" mass="20664">MGGGRRAAGSIPPRRPPAVLDNRLRTRRPRPPVVSSLSINLFKSVRRRLLARSRAAILYADLRTRRAGRARAAAPAAAAAAAGRAACRAPPRRRHPHLRTRTRSEQERPPGDCPMSLGTISKRMKRHEKKHSAVRNRSESGRTSRRRKGRRGGASETACDGQKVSLVFADERAPAPRQLRTPRSDPT</sequence>
<feature type="compositionally biased region" description="Basic residues" evidence="1">
    <location>
        <begin position="122"/>
        <end position="134"/>
    </location>
</feature>
<gene>
    <name evidence="2" type="ORF">EVAR_68700_1</name>
</gene>
<dbReference type="Proteomes" id="UP000299102">
    <property type="component" value="Unassembled WGS sequence"/>
</dbReference>
<dbReference type="AlphaFoldDB" id="A0A4C1ZZX1"/>
<evidence type="ECO:0000256" key="1">
    <source>
        <dbReference type="SAM" id="MobiDB-lite"/>
    </source>
</evidence>
<reference evidence="2 3" key="1">
    <citation type="journal article" date="2019" name="Commun. Biol.">
        <title>The bagworm genome reveals a unique fibroin gene that provides high tensile strength.</title>
        <authorList>
            <person name="Kono N."/>
            <person name="Nakamura H."/>
            <person name="Ohtoshi R."/>
            <person name="Tomita M."/>
            <person name="Numata K."/>
            <person name="Arakawa K."/>
        </authorList>
    </citation>
    <scope>NUCLEOTIDE SEQUENCE [LARGE SCALE GENOMIC DNA]</scope>
</reference>
<feature type="compositionally biased region" description="Basic residues" evidence="1">
    <location>
        <begin position="90"/>
        <end position="101"/>
    </location>
</feature>
<accession>A0A4C1ZZX1</accession>
<keyword evidence="3" id="KW-1185">Reference proteome</keyword>
<organism evidence="2 3">
    <name type="scientific">Eumeta variegata</name>
    <name type="common">Bagworm moth</name>
    <name type="synonym">Eumeta japonica</name>
    <dbReference type="NCBI Taxonomy" id="151549"/>
    <lineage>
        <taxon>Eukaryota</taxon>
        <taxon>Metazoa</taxon>
        <taxon>Ecdysozoa</taxon>
        <taxon>Arthropoda</taxon>
        <taxon>Hexapoda</taxon>
        <taxon>Insecta</taxon>
        <taxon>Pterygota</taxon>
        <taxon>Neoptera</taxon>
        <taxon>Endopterygota</taxon>
        <taxon>Lepidoptera</taxon>
        <taxon>Glossata</taxon>
        <taxon>Ditrysia</taxon>
        <taxon>Tineoidea</taxon>
        <taxon>Psychidae</taxon>
        <taxon>Oiketicinae</taxon>
        <taxon>Eumeta</taxon>
    </lineage>
</organism>
<feature type="region of interest" description="Disordered" evidence="1">
    <location>
        <begin position="83"/>
        <end position="187"/>
    </location>
</feature>
<comment type="caution">
    <text evidence="2">The sequence shown here is derived from an EMBL/GenBank/DDBJ whole genome shotgun (WGS) entry which is preliminary data.</text>
</comment>
<evidence type="ECO:0000313" key="3">
    <source>
        <dbReference type="Proteomes" id="UP000299102"/>
    </source>
</evidence>
<dbReference type="EMBL" id="BGZK01002445">
    <property type="protein sequence ID" value="GBP94006.1"/>
    <property type="molecule type" value="Genomic_DNA"/>
</dbReference>
<evidence type="ECO:0000313" key="2">
    <source>
        <dbReference type="EMBL" id="GBP94006.1"/>
    </source>
</evidence>
<name>A0A4C1ZZX1_EUMVA</name>